<dbReference type="Gene3D" id="3.80.10.10">
    <property type="entry name" value="Ribonuclease Inhibitor"/>
    <property type="match status" value="8"/>
</dbReference>
<name>A0A9N9S7S9_9DIPT</name>
<proteinExistence type="predicted"/>
<feature type="signal peptide" evidence="3">
    <location>
        <begin position="1"/>
        <end position="17"/>
    </location>
</feature>
<dbReference type="InterPro" id="IPR001611">
    <property type="entry name" value="Leu-rich_rpt"/>
</dbReference>
<dbReference type="SMART" id="SM00369">
    <property type="entry name" value="LRR_TYP"/>
    <property type="match status" value="28"/>
</dbReference>
<evidence type="ECO:0008006" key="6">
    <source>
        <dbReference type="Google" id="ProtNLM"/>
    </source>
</evidence>
<dbReference type="InterPro" id="IPR003591">
    <property type="entry name" value="Leu-rich_rpt_typical-subtyp"/>
</dbReference>
<evidence type="ECO:0000256" key="2">
    <source>
        <dbReference type="ARBA" id="ARBA00022737"/>
    </source>
</evidence>
<keyword evidence="5" id="KW-1185">Reference proteome</keyword>
<reference evidence="4" key="2">
    <citation type="submission" date="2022-10" db="EMBL/GenBank/DDBJ databases">
        <authorList>
            <consortium name="ENA_rothamsted_submissions"/>
            <consortium name="culmorum"/>
            <person name="King R."/>
        </authorList>
    </citation>
    <scope>NUCLEOTIDE SEQUENCE</scope>
</reference>
<feature type="chain" id="PRO_5040382835" description="Chaoptin" evidence="3">
    <location>
        <begin position="18"/>
        <end position="1417"/>
    </location>
</feature>
<dbReference type="PROSITE" id="PS51450">
    <property type="entry name" value="LRR"/>
    <property type="match status" value="5"/>
</dbReference>
<evidence type="ECO:0000313" key="4">
    <source>
        <dbReference type="EMBL" id="CAG9811910.1"/>
    </source>
</evidence>
<dbReference type="SMART" id="SM00364">
    <property type="entry name" value="LRR_BAC"/>
    <property type="match status" value="9"/>
</dbReference>
<keyword evidence="2" id="KW-0677">Repeat</keyword>
<evidence type="ECO:0000256" key="3">
    <source>
        <dbReference type="SAM" id="SignalP"/>
    </source>
</evidence>
<dbReference type="InterPro" id="IPR032675">
    <property type="entry name" value="LRR_dom_sf"/>
</dbReference>
<accession>A0A9N9S7S9</accession>
<dbReference type="PANTHER" id="PTHR45712">
    <property type="entry name" value="AGAP008170-PA"/>
    <property type="match status" value="1"/>
</dbReference>
<dbReference type="SUPFAM" id="SSF52058">
    <property type="entry name" value="L domain-like"/>
    <property type="match status" value="3"/>
</dbReference>
<gene>
    <name evidence="4" type="ORF">CHIRRI_LOCUS14717</name>
</gene>
<reference evidence="4" key="1">
    <citation type="submission" date="2022-01" db="EMBL/GenBank/DDBJ databases">
        <authorList>
            <person name="King R."/>
        </authorList>
    </citation>
    <scope>NUCLEOTIDE SEQUENCE</scope>
</reference>
<dbReference type="EMBL" id="OU895880">
    <property type="protein sequence ID" value="CAG9811910.1"/>
    <property type="molecule type" value="Genomic_DNA"/>
</dbReference>
<dbReference type="InterPro" id="IPR050333">
    <property type="entry name" value="SLRP"/>
</dbReference>
<sequence length="1417" mass="159737">MWFKTIFLLISLQAVLIAPQAVTISCNYRQAAPTYPYTCDLTLVNPGGLDNFDRVQGEHLEGRNDSDVLLVSGYNQNSRLVPSVICRQFPNLRDLYISSSNIVNINEAAFAECRNLQSVMLSFNEISEVPDNTFRNSERLDFIYLSNNRIRLLTPNSFVGTRVQYLALGMNDLNAYNPDWFTPVNATLQTLEILANGITVLPNMAFSNLRNLRYLDLTGNRFTTLPGDVFTGLDRLENIYISDCSFPQMNPNWFTDLVSLDEFHYEFNGVSSLPAGVFAPLSRLRRLFLGSNNLTSIGLAAFGTNVAVLEVLGIDNNPIVSVERELFVRARYLDIISLYRGTCFNSNIYNIQTSRSQAMTTLEKCFANFGTEMASCRFAPDSSHEYSCEMDITNPFGNDFSTVAGEHLADREDSDVISVIAMFQSTRNIPPVICRQFTALRDLVAMSSFVEVLSQQSFSECRALERLDLSYNEIATVDDNTFVNSPLLRELNLANNRITRLNSNSFAGTRIRVLTLSNNRLFEFSPEWDRPIENTLEELDLYRNYIQQIESTTFSNLRALRNLDLNNNFIIGIADNAFSNLTTLTRLTLAGCNIRQLNPAWFAGLSNLIHLSIASNELTNFPVNIFDSLTSLEDLYFYNNRIVDIRADSFGASLPTIRTLYGSNNAINVFDPDILNRGTQLSSLLFYANLCTQLNIFDVRGDPELVLQHLSRCTANFAAAPRLACTYDRLITGRIYWCDLSVVNPSGRDDFERIEGNHLPGSNDDQVMYISSENQNTRVFPSVICRQFPSLQILDIITNDITELTDQTFGNCRFLREIILMGNNIRTIPNRAFTGVPNLLELYLDNNNIETIGSTAFAGTQIQLLDLSINGIREFVPATYAAIGASLRILRLTDNRLEQLPENAFAGLPHLQDLELNHNHFFTLPAHVFNPLINLRVLQIANCGIERIQPELFSGLRSLVDLELALNDFDMLPENIFDLPNLHVLGLDGNNLRILDANMFGQSLRSLWTVDASLNRIAAVDPNIIAENSTISNLNLAFNGCSDSNFADIPNNRQSVLNALAGCISNFNNVSISCTFTEDEAIYECLLALNNVNDRLRFDSVAVDHMPNHNDNFVTHIRAVAQNSRSIPSVLCRQFRNVEAIYFLSSNLEVISSDALAGCQNLYSINLSGNNLLEITDGTFRGNQYLSVLNVASNLLSRLTPAIFQGTQIYFLDIENNRFREFNPAWLAPVASEMRYLIFRNNEIRRFPRDAFRSFPRLVDLEFSGNPDIFVPSDAFETNTMMYDLEMANCGLMNLNPHWFKNLQFLNRLEVDLNGITELPQRVFDLPYLRILGITLNRIGTLDSRAFGSSLGRIERLDAEENLIHAIDRRILENSTTLSELLLAGNMCTSSNFLNVQDQLSTVMQALQECFNNFDNL</sequence>
<keyword evidence="1" id="KW-0433">Leucine-rich repeat</keyword>
<dbReference type="OrthoDB" id="7737031at2759"/>
<protein>
    <recommendedName>
        <fullName evidence="6">Chaoptin</fullName>
    </recommendedName>
</protein>
<keyword evidence="3" id="KW-0732">Signal</keyword>
<dbReference type="Pfam" id="PF13855">
    <property type="entry name" value="LRR_8"/>
    <property type="match status" value="7"/>
</dbReference>
<dbReference type="SUPFAM" id="SSF52047">
    <property type="entry name" value="RNI-like"/>
    <property type="match status" value="1"/>
</dbReference>
<organism evidence="4 5">
    <name type="scientific">Chironomus riparius</name>
    <dbReference type="NCBI Taxonomy" id="315576"/>
    <lineage>
        <taxon>Eukaryota</taxon>
        <taxon>Metazoa</taxon>
        <taxon>Ecdysozoa</taxon>
        <taxon>Arthropoda</taxon>
        <taxon>Hexapoda</taxon>
        <taxon>Insecta</taxon>
        <taxon>Pterygota</taxon>
        <taxon>Neoptera</taxon>
        <taxon>Endopterygota</taxon>
        <taxon>Diptera</taxon>
        <taxon>Nematocera</taxon>
        <taxon>Chironomoidea</taxon>
        <taxon>Chironomidae</taxon>
        <taxon>Chironominae</taxon>
        <taxon>Chironomus</taxon>
    </lineage>
</organism>
<evidence type="ECO:0000313" key="5">
    <source>
        <dbReference type="Proteomes" id="UP001153620"/>
    </source>
</evidence>
<dbReference type="Proteomes" id="UP001153620">
    <property type="component" value="Chromosome 4"/>
</dbReference>
<evidence type="ECO:0000256" key="1">
    <source>
        <dbReference type="ARBA" id="ARBA00022614"/>
    </source>
</evidence>
<dbReference type="PROSITE" id="PS51257">
    <property type="entry name" value="PROKAR_LIPOPROTEIN"/>
    <property type="match status" value="1"/>
</dbReference>
<dbReference type="PANTHER" id="PTHR45712:SF22">
    <property type="entry name" value="INSULIN-LIKE GROWTH FACTOR-BINDING PROTEIN COMPLEX ACID LABILE SUBUNIT"/>
    <property type="match status" value="1"/>
</dbReference>